<reference evidence="2 3" key="1">
    <citation type="submission" date="2016-01" db="EMBL/GenBank/DDBJ databases">
        <title>Mycobacterium immunogenum strain CD11_6 genome sequencing and assembly.</title>
        <authorList>
            <person name="Kaur G."/>
            <person name="Nair G.R."/>
            <person name="Mayilraj S."/>
        </authorList>
    </citation>
    <scope>NUCLEOTIDE SEQUENCE [LARGE SCALE GENOMIC DNA]</scope>
    <source>
        <strain evidence="2 3">CD11-6</strain>
    </source>
</reference>
<dbReference type="PANTHER" id="PTHR42951:SF4">
    <property type="entry name" value="ACYL-COENZYME A THIOESTERASE MBLAC2"/>
    <property type="match status" value="1"/>
</dbReference>
<dbReference type="SMART" id="SM00849">
    <property type="entry name" value="Lactamase_B"/>
    <property type="match status" value="1"/>
</dbReference>
<proteinExistence type="predicted"/>
<dbReference type="CDD" id="cd16282">
    <property type="entry name" value="metallo-hydrolase-like_MBL-fold"/>
    <property type="match status" value="1"/>
</dbReference>
<dbReference type="RefSeq" id="WP_064629158.1">
    <property type="nucleotide sequence ID" value="NZ_LQYE01000008.1"/>
</dbReference>
<dbReference type="EMBL" id="LQYE01000008">
    <property type="protein sequence ID" value="OAT69255.1"/>
    <property type="molecule type" value="Genomic_DNA"/>
</dbReference>
<accession>A0A179VE47</accession>
<dbReference type="Gene3D" id="3.60.15.10">
    <property type="entry name" value="Ribonuclease Z/Hydroxyacylglutathione hydrolase-like"/>
    <property type="match status" value="1"/>
</dbReference>
<evidence type="ECO:0000313" key="3">
    <source>
        <dbReference type="Proteomes" id="UP000186919"/>
    </source>
</evidence>
<feature type="domain" description="Metallo-beta-lactamase" evidence="1">
    <location>
        <begin position="30"/>
        <end position="229"/>
    </location>
</feature>
<sequence>MSDAIPFQEGLFELGGGAYVFLSGDTGFGLANAGLVVSAGESLVIDTLYDVRHARAMQAEMDELTAAAPVRHVFNTHTDGDHFFGNQVFPADTEIITTEAASALMVQEHADLTAKLLGADTKPGGALHALAPLARPFNFDEVRVRPADVTFSGEKAVRVGNLDVELHELGPAHTVGDAIAYLPEFGVLYAGDLLTRDLVAVVWSGSIPNWIAALDRIRAFGAQKVVAGHGPVLVGGEINAAIDRGIGFWSALHTDATRLYDLGVPVDEAVARMNISDYPEAAVTLPIIVTAVYHEYDPEIPYLDLAQSVEAMATRLTHLTPGQE</sequence>
<dbReference type="InterPro" id="IPR050855">
    <property type="entry name" value="NDM-1-like"/>
</dbReference>
<evidence type="ECO:0000259" key="1">
    <source>
        <dbReference type="SMART" id="SM00849"/>
    </source>
</evidence>
<name>A0A179VE47_9MYCO</name>
<dbReference type="InterPro" id="IPR036866">
    <property type="entry name" value="RibonucZ/Hydroxyglut_hydro"/>
</dbReference>
<dbReference type="SUPFAM" id="SSF56281">
    <property type="entry name" value="Metallo-hydrolase/oxidoreductase"/>
    <property type="match status" value="1"/>
</dbReference>
<dbReference type="AlphaFoldDB" id="A0A179VE47"/>
<dbReference type="Pfam" id="PF00753">
    <property type="entry name" value="Lactamase_B"/>
    <property type="match status" value="1"/>
</dbReference>
<dbReference type="PANTHER" id="PTHR42951">
    <property type="entry name" value="METALLO-BETA-LACTAMASE DOMAIN-CONTAINING"/>
    <property type="match status" value="1"/>
</dbReference>
<organism evidence="2 3">
    <name type="scientific">Mycobacteroides immunogenum</name>
    <dbReference type="NCBI Taxonomy" id="83262"/>
    <lineage>
        <taxon>Bacteria</taxon>
        <taxon>Bacillati</taxon>
        <taxon>Actinomycetota</taxon>
        <taxon>Actinomycetes</taxon>
        <taxon>Mycobacteriales</taxon>
        <taxon>Mycobacteriaceae</taxon>
        <taxon>Mycobacteroides</taxon>
    </lineage>
</organism>
<protein>
    <submittedName>
        <fullName evidence="2">Fe-S cluster assembly protein HesB</fullName>
    </submittedName>
</protein>
<gene>
    <name evidence="2" type="ORF">AWB85_22500</name>
</gene>
<dbReference type="InterPro" id="IPR001279">
    <property type="entry name" value="Metallo-B-lactamas"/>
</dbReference>
<evidence type="ECO:0000313" key="2">
    <source>
        <dbReference type="EMBL" id="OAT69255.1"/>
    </source>
</evidence>
<comment type="caution">
    <text evidence="2">The sequence shown here is derived from an EMBL/GenBank/DDBJ whole genome shotgun (WGS) entry which is preliminary data.</text>
</comment>
<dbReference type="Proteomes" id="UP000186919">
    <property type="component" value="Unassembled WGS sequence"/>
</dbReference>